<protein>
    <submittedName>
        <fullName evidence="1">Uncharacterized protein</fullName>
    </submittedName>
</protein>
<dbReference type="AlphaFoldDB" id="A0AAV1WBY6"/>
<keyword evidence="2" id="KW-1185">Reference proteome</keyword>
<gene>
    <name evidence="1" type="ORF">LLUT_LOCUS7593</name>
</gene>
<reference evidence="1 2" key="1">
    <citation type="submission" date="2024-03" db="EMBL/GenBank/DDBJ databases">
        <authorList>
            <person name="Martinez-Hernandez J."/>
        </authorList>
    </citation>
    <scope>NUCLEOTIDE SEQUENCE [LARGE SCALE GENOMIC DNA]</scope>
</reference>
<proteinExistence type="predicted"/>
<comment type="caution">
    <text evidence="1">The sequence shown here is derived from an EMBL/GenBank/DDBJ whole genome shotgun (WGS) entry which is preliminary data.</text>
</comment>
<name>A0AAV1WBY6_LUPLU</name>
<dbReference type="EMBL" id="CAXHTB010000005">
    <property type="protein sequence ID" value="CAL0306533.1"/>
    <property type="molecule type" value="Genomic_DNA"/>
</dbReference>
<evidence type="ECO:0000313" key="1">
    <source>
        <dbReference type="EMBL" id="CAL0306533.1"/>
    </source>
</evidence>
<organism evidence="1 2">
    <name type="scientific">Lupinus luteus</name>
    <name type="common">European yellow lupine</name>
    <dbReference type="NCBI Taxonomy" id="3873"/>
    <lineage>
        <taxon>Eukaryota</taxon>
        <taxon>Viridiplantae</taxon>
        <taxon>Streptophyta</taxon>
        <taxon>Embryophyta</taxon>
        <taxon>Tracheophyta</taxon>
        <taxon>Spermatophyta</taxon>
        <taxon>Magnoliopsida</taxon>
        <taxon>eudicotyledons</taxon>
        <taxon>Gunneridae</taxon>
        <taxon>Pentapetalae</taxon>
        <taxon>rosids</taxon>
        <taxon>fabids</taxon>
        <taxon>Fabales</taxon>
        <taxon>Fabaceae</taxon>
        <taxon>Papilionoideae</taxon>
        <taxon>50 kb inversion clade</taxon>
        <taxon>genistoids sensu lato</taxon>
        <taxon>core genistoids</taxon>
        <taxon>Genisteae</taxon>
        <taxon>Lupinus</taxon>
    </lineage>
</organism>
<evidence type="ECO:0000313" key="2">
    <source>
        <dbReference type="Proteomes" id="UP001497480"/>
    </source>
</evidence>
<sequence length="126" mass="14030">MESSSSPGRGNWVVRKYSMRSLMWLVNSKLDHVEKSSKMLDELANRANPYQEWIEFPLSLGGLEGVGNNECIPARGVSLGRGAGNSHSHGAGNNTRGTIRDIVFDKGMFTVEERAFVDEIKKFIKE</sequence>
<dbReference type="Proteomes" id="UP001497480">
    <property type="component" value="Unassembled WGS sequence"/>
</dbReference>
<accession>A0AAV1WBY6</accession>